<dbReference type="SMART" id="SM00180">
    <property type="entry name" value="EGF_Lam"/>
    <property type="match status" value="5"/>
</dbReference>
<dbReference type="PROSITE" id="PS50027">
    <property type="entry name" value="EGF_LAM_2"/>
    <property type="match status" value="3"/>
</dbReference>
<evidence type="ECO:0000259" key="11">
    <source>
        <dbReference type="PROSITE" id="PS51117"/>
    </source>
</evidence>
<dbReference type="PANTHER" id="PTHR10574">
    <property type="entry name" value="NETRIN/LAMININ-RELATED"/>
    <property type="match status" value="1"/>
</dbReference>
<keyword evidence="13" id="KW-1185">Reference proteome</keyword>
<evidence type="ECO:0000256" key="2">
    <source>
        <dbReference type="ARBA" id="ARBA00022525"/>
    </source>
</evidence>
<dbReference type="SUPFAM" id="SSF57196">
    <property type="entry name" value="EGF/Laminin"/>
    <property type="match status" value="4"/>
</dbReference>
<dbReference type="FunFam" id="2.10.25.10:FF:000090">
    <property type="entry name" value="laminin subunit alpha"/>
    <property type="match status" value="1"/>
</dbReference>
<protein>
    <recommendedName>
        <fullName evidence="14">Laminin EGF-like domain-containing protein</fullName>
    </recommendedName>
</protein>
<dbReference type="PRINTS" id="PR00011">
    <property type="entry name" value="EGFLAMININ"/>
</dbReference>
<dbReference type="PROSITE" id="PS51117">
    <property type="entry name" value="LAMININ_NTER"/>
    <property type="match status" value="1"/>
</dbReference>
<gene>
    <name evidence="12" type="ORF">pdam_00023831</name>
</gene>
<dbReference type="InterPro" id="IPR008211">
    <property type="entry name" value="Laminin_N"/>
</dbReference>
<feature type="disulfide bond" evidence="8">
    <location>
        <begin position="768"/>
        <end position="777"/>
    </location>
</feature>
<name>A0A3M6UCQ6_POCDA</name>
<evidence type="ECO:0000313" key="12">
    <source>
        <dbReference type="EMBL" id="RMX51460.1"/>
    </source>
</evidence>
<dbReference type="STRING" id="46731.A0A3M6UCQ6"/>
<dbReference type="InterPro" id="IPR002049">
    <property type="entry name" value="LE_dom"/>
</dbReference>
<dbReference type="GO" id="GO:0005576">
    <property type="term" value="C:extracellular region"/>
    <property type="evidence" value="ECO:0007669"/>
    <property type="project" value="UniProtKB-SubCell"/>
</dbReference>
<keyword evidence="4" id="KW-0677">Repeat</keyword>
<evidence type="ECO:0008006" key="14">
    <source>
        <dbReference type="Google" id="ProtNLM"/>
    </source>
</evidence>
<dbReference type="InterPro" id="IPR050440">
    <property type="entry name" value="Laminin/Netrin_ECM"/>
</dbReference>
<evidence type="ECO:0000256" key="8">
    <source>
        <dbReference type="PROSITE-ProRule" id="PRU00460"/>
    </source>
</evidence>
<organism evidence="12 13">
    <name type="scientific">Pocillopora damicornis</name>
    <name type="common">Cauliflower coral</name>
    <name type="synonym">Millepora damicornis</name>
    <dbReference type="NCBI Taxonomy" id="46731"/>
    <lineage>
        <taxon>Eukaryota</taxon>
        <taxon>Metazoa</taxon>
        <taxon>Cnidaria</taxon>
        <taxon>Anthozoa</taxon>
        <taxon>Hexacorallia</taxon>
        <taxon>Scleractinia</taxon>
        <taxon>Astrocoeniina</taxon>
        <taxon>Pocilloporidae</taxon>
        <taxon>Pocillopora</taxon>
    </lineage>
</organism>
<comment type="caution">
    <text evidence="12">The sequence shown here is derived from an EMBL/GenBank/DDBJ whole genome shotgun (WGS) entry which is preliminary data.</text>
</comment>
<dbReference type="GO" id="GO:0009888">
    <property type="term" value="P:tissue development"/>
    <property type="evidence" value="ECO:0007669"/>
    <property type="project" value="TreeGrafter"/>
</dbReference>
<feature type="signal peptide" evidence="9">
    <location>
        <begin position="1"/>
        <end position="19"/>
    </location>
</feature>
<evidence type="ECO:0000256" key="1">
    <source>
        <dbReference type="ARBA" id="ARBA00004613"/>
    </source>
</evidence>
<dbReference type="Pfam" id="PF00055">
    <property type="entry name" value="Laminin_N"/>
    <property type="match status" value="1"/>
</dbReference>
<evidence type="ECO:0000256" key="6">
    <source>
        <dbReference type="ARBA" id="ARBA00023180"/>
    </source>
</evidence>
<dbReference type="Gene3D" id="2.60.120.200">
    <property type="match status" value="1"/>
</dbReference>
<feature type="disulfide bond" evidence="8">
    <location>
        <begin position="662"/>
        <end position="671"/>
    </location>
</feature>
<comment type="subcellular location">
    <subcellularLocation>
        <location evidence="1">Secreted</location>
    </subcellularLocation>
</comment>
<evidence type="ECO:0000259" key="10">
    <source>
        <dbReference type="PROSITE" id="PS50027"/>
    </source>
</evidence>
<dbReference type="InterPro" id="IPR013320">
    <property type="entry name" value="ConA-like_dom_sf"/>
</dbReference>
<evidence type="ECO:0000256" key="9">
    <source>
        <dbReference type="SAM" id="SignalP"/>
    </source>
</evidence>
<dbReference type="Pfam" id="PF13385">
    <property type="entry name" value="Laminin_G_3"/>
    <property type="match status" value="1"/>
</dbReference>
<keyword evidence="7 8" id="KW-0424">Laminin EGF-like domain</keyword>
<feature type="domain" description="Laminin EGF-like" evidence="10">
    <location>
        <begin position="692"/>
        <end position="744"/>
    </location>
</feature>
<dbReference type="SUPFAM" id="SSF49899">
    <property type="entry name" value="Concanavalin A-like lectins/glucanases"/>
    <property type="match status" value="1"/>
</dbReference>
<feature type="domain" description="Laminin EGF-like" evidence="10">
    <location>
        <begin position="745"/>
        <end position="797"/>
    </location>
</feature>
<dbReference type="InterPro" id="IPR008979">
    <property type="entry name" value="Galactose-bd-like_sf"/>
</dbReference>
<dbReference type="PROSITE" id="PS01248">
    <property type="entry name" value="EGF_LAM_1"/>
    <property type="match status" value="1"/>
</dbReference>
<comment type="caution">
    <text evidence="8">Lacks conserved residue(s) required for the propagation of feature annotation.</text>
</comment>
<evidence type="ECO:0000256" key="3">
    <source>
        <dbReference type="ARBA" id="ARBA00022729"/>
    </source>
</evidence>
<reference evidence="12 13" key="1">
    <citation type="journal article" date="2018" name="Sci. Rep.">
        <title>Comparative analysis of the Pocillopora damicornis genome highlights role of immune system in coral evolution.</title>
        <authorList>
            <person name="Cunning R."/>
            <person name="Bay R.A."/>
            <person name="Gillette P."/>
            <person name="Baker A.C."/>
            <person name="Traylor-Knowles N."/>
        </authorList>
    </citation>
    <scope>NUCLEOTIDE SEQUENCE [LARGE SCALE GENOMIC DNA]</scope>
    <source>
        <strain evidence="12">RSMAS</strain>
        <tissue evidence="12">Whole animal</tissue>
    </source>
</reference>
<feature type="disulfide bond" evidence="8">
    <location>
        <begin position="715"/>
        <end position="724"/>
    </location>
</feature>
<dbReference type="AlphaFoldDB" id="A0A3M6UCQ6"/>
<dbReference type="GO" id="GO:0009887">
    <property type="term" value="P:animal organ morphogenesis"/>
    <property type="evidence" value="ECO:0007669"/>
    <property type="project" value="TreeGrafter"/>
</dbReference>
<evidence type="ECO:0000256" key="5">
    <source>
        <dbReference type="ARBA" id="ARBA00023157"/>
    </source>
</evidence>
<dbReference type="EMBL" id="RCHS01001780">
    <property type="protein sequence ID" value="RMX51460.1"/>
    <property type="molecule type" value="Genomic_DNA"/>
</dbReference>
<dbReference type="PANTHER" id="PTHR10574:SF274">
    <property type="entry name" value="USHERIN"/>
    <property type="match status" value="1"/>
</dbReference>
<dbReference type="Gene3D" id="2.10.25.10">
    <property type="entry name" value="Laminin"/>
    <property type="match status" value="4"/>
</dbReference>
<dbReference type="OrthoDB" id="5984158at2759"/>
<keyword evidence="5 8" id="KW-1015">Disulfide bond</keyword>
<dbReference type="FunFam" id="2.10.25.10:FF:000275">
    <property type="entry name" value="usherin"/>
    <property type="match status" value="2"/>
</dbReference>
<feature type="domain" description="Laminin EGF-like" evidence="10">
    <location>
        <begin position="632"/>
        <end position="691"/>
    </location>
</feature>
<evidence type="ECO:0000313" key="13">
    <source>
        <dbReference type="Proteomes" id="UP000275408"/>
    </source>
</evidence>
<keyword evidence="3 9" id="KW-0732">Signal</keyword>
<dbReference type="Proteomes" id="UP000275408">
    <property type="component" value="Unassembled WGS sequence"/>
</dbReference>
<dbReference type="SUPFAM" id="SSF49785">
    <property type="entry name" value="Galactose-binding domain-like"/>
    <property type="match status" value="1"/>
</dbReference>
<dbReference type="Pfam" id="PF00053">
    <property type="entry name" value="EGF_laminin"/>
    <property type="match status" value="4"/>
</dbReference>
<sequence>MKLFNVLMLIFSNLSSTYGQGYFPKLEDLAVLKPITSSSTCGATSSKYCQSLTKQTSLTNCVEKNCEFACCTNCSSAKPVPTDLAQTSNEVGVTQDGDPRNGTIVRSFRFQGNSSLQPLRIPFIDFQNPGFSISVWIKQKAGNKGTIMSKDETTPPNFANVFQLVIKDYNLMFYYRPATGNASVATYNLLQSQSEKLQQDEWHLITVAVIDKALSYYIDGELMNANFVTLSDYINNSSGGIRIGQKYGGDAEWQYEGLMQDIFMYDRALTNREAIEAFTGVLPTVYVASNCRCPPTHPKINVAEPAKCLKNLDGDTDTVSRLNDTAHPPEFATDGDSLSYWLSEITENATIHINLAYAGLQVFYVVLTFYGPVPGAIKIERSVDSGHTYESWQYFAEDCVTSFDLQNNGPLTQPDSANCVQYIKPLQSSRKVLTFQTEYPPPPGSNIPVRPFGSGCGNLYCSDRLLQYLKATHIKFNFYNHTLVQNPLHRYYGLERILVTGRCECFGHASSFSYIEGNSTHIGQCICDCHPSTNTEGETCNRCKPLYNDKPFRRGDSDDSYPCVKCECNNHANSCVYNQTLDTSPDSRTQGGGGVCINCQHNTTGRFCNLCKERFYRESGKSLKSPDVCSPCGCEGLGVQPGELDCVKEASNSSVVAGQCVCKDNTKGRQCDECKDGFYDLKASHATGCISCGCLLNGTINRNISCHPESGQCYCKDRVTGRNCDTCKTGYWGLSESNPQGCTQCVCNTNGTVGGSGECEQQSGNCTCKPLVIGQTCNQCKPGTFGLNQSDTNGCQPCNCFPNGTIDGDRKRPVRAIHAYLFVGEVGAK</sequence>
<dbReference type="Gene3D" id="2.60.120.260">
    <property type="entry name" value="Galactose-binding domain-like"/>
    <property type="match status" value="1"/>
</dbReference>
<dbReference type="SMART" id="SM00136">
    <property type="entry name" value="LamNT"/>
    <property type="match status" value="1"/>
</dbReference>
<keyword evidence="6" id="KW-0325">Glycoprotein</keyword>
<evidence type="ECO:0000256" key="4">
    <source>
        <dbReference type="ARBA" id="ARBA00022737"/>
    </source>
</evidence>
<proteinExistence type="predicted"/>
<accession>A0A3M6UCQ6</accession>
<keyword evidence="2" id="KW-0964">Secreted</keyword>
<dbReference type="CDD" id="cd00055">
    <property type="entry name" value="EGF_Lam"/>
    <property type="match status" value="5"/>
</dbReference>
<feature type="chain" id="PRO_5018076263" description="Laminin EGF-like domain-containing protein" evidence="9">
    <location>
        <begin position="20"/>
        <end position="829"/>
    </location>
</feature>
<evidence type="ECO:0000256" key="7">
    <source>
        <dbReference type="ARBA" id="ARBA00023292"/>
    </source>
</evidence>
<feature type="domain" description="Laminin N-terminal" evidence="11">
    <location>
        <begin position="266"/>
        <end position="502"/>
    </location>
</feature>